<feature type="non-terminal residue" evidence="3">
    <location>
        <position position="247"/>
    </location>
</feature>
<protein>
    <recommendedName>
        <fullName evidence="2">Methyltransferase domain-containing protein</fullName>
    </recommendedName>
</protein>
<dbReference type="CDD" id="cd02440">
    <property type="entry name" value="AdoMet_MTases"/>
    <property type="match status" value="1"/>
</dbReference>
<comment type="caution">
    <text evidence="3">The sequence shown here is derived from an EMBL/GenBank/DDBJ whole genome shotgun (WGS) entry which is preliminary data.</text>
</comment>
<gene>
    <name evidence="3" type="ORF">S12H4_38905</name>
</gene>
<dbReference type="SUPFAM" id="SSF53335">
    <property type="entry name" value="S-adenosyl-L-methionine-dependent methyltransferases"/>
    <property type="match status" value="1"/>
</dbReference>
<feature type="domain" description="Methyltransferase" evidence="2">
    <location>
        <begin position="77"/>
        <end position="184"/>
    </location>
</feature>
<reference evidence="3" key="1">
    <citation type="journal article" date="2014" name="Front. Microbiol.">
        <title>High frequency of phylogenetically diverse reductive dehalogenase-homologous genes in deep subseafloor sedimentary metagenomes.</title>
        <authorList>
            <person name="Kawai M."/>
            <person name="Futagami T."/>
            <person name="Toyoda A."/>
            <person name="Takaki Y."/>
            <person name="Nishi S."/>
            <person name="Hori S."/>
            <person name="Arai W."/>
            <person name="Tsubouchi T."/>
            <person name="Morono Y."/>
            <person name="Uchiyama I."/>
            <person name="Ito T."/>
            <person name="Fujiyama A."/>
            <person name="Inagaki F."/>
            <person name="Takami H."/>
        </authorList>
    </citation>
    <scope>NUCLEOTIDE SEQUENCE</scope>
    <source>
        <strain evidence="3">Expedition CK06-06</strain>
    </source>
</reference>
<proteinExistence type="predicted"/>
<keyword evidence="1" id="KW-1133">Transmembrane helix</keyword>
<keyword evidence="1" id="KW-0472">Membrane</keyword>
<feature type="transmembrane region" description="Helical" evidence="1">
    <location>
        <begin position="6"/>
        <end position="27"/>
    </location>
</feature>
<dbReference type="InterPro" id="IPR029063">
    <property type="entry name" value="SAM-dependent_MTases_sf"/>
</dbReference>
<dbReference type="EMBL" id="BARW01023461">
    <property type="protein sequence ID" value="GAI95945.1"/>
    <property type="molecule type" value="Genomic_DNA"/>
</dbReference>
<evidence type="ECO:0000256" key="1">
    <source>
        <dbReference type="SAM" id="Phobius"/>
    </source>
</evidence>
<sequence length="247" mass="28262">MLEIMSFWCIFFAIIGIVVILIIIFGFPRKKKSPRKPNIEGLDSPGVAKAFEKMTNILPFRMLRKKVISKLKDFNPKGTLVDLGCGSGNLLIQIAESFPDLNLIGIDIASEILEFAKKRALDRSLGKRIEFKIGNVEKLPFSNESIDFIISTFSLHHWVNPEKGFNEIHRVLKRDGTLLIFDFRRDSRKFFYGFLTFITKVVAPKALKEVHEPLGSIQSSYAYNEIFQLISQTSFQIPKVKTFLAWT</sequence>
<accession>X1U7X6</accession>
<evidence type="ECO:0000259" key="2">
    <source>
        <dbReference type="Pfam" id="PF13847"/>
    </source>
</evidence>
<name>X1U7X6_9ZZZZ</name>
<organism evidence="3">
    <name type="scientific">marine sediment metagenome</name>
    <dbReference type="NCBI Taxonomy" id="412755"/>
    <lineage>
        <taxon>unclassified sequences</taxon>
        <taxon>metagenomes</taxon>
        <taxon>ecological metagenomes</taxon>
    </lineage>
</organism>
<dbReference type="Pfam" id="PF13847">
    <property type="entry name" value="Methyltransf_31"/>
    <property type="match status" value="1"/>
</dbReference>
<dbReference type="Gene3D" id="3.40.50.150">
    <property type="entry name" value="Vaccinia Virus protein VP39"/>
    <property type="match status" value="1"/>
</dbReference>
<evidence type="ECO:0000313" key="3">
    <source>
        <dbReference type="EMBL" id="GAI95945.1"/>
    </source>
</evidence>
<dbReference type="AlphaFoldDB" id="X1U7X6"/>
<dbReference type="InterPro" id="IPR025714">
    <property type="entry name" value="Methyltranfer_dom"/>
</dbReference>
<keyword evidence="1" id="KW-0812">Transmembrane</keyword>
<dbReference type="PANTHER" id="PTHR43591">
    <property type="entry name" value="METHYLTRANSFERASE"/>
    <property type="match status" value="1"/>
</dbReference>